<dbReference type="Proteomes" id="UP001190700">
    <property type="component" value="Unassembled WGS sequence"/>
</dbReference>
<sequence>MADAEAIEAQPPSTLRYLGKVFKEEGLIGGDVHLGRDESRWESHVSLLRGWPQYRNTCNANYFESCCESGAKALANKEFLVAKDWFEKAAETIPKMDKEFEGPGMARDKERKLSTSLALGEAYHGLGNDFMNAGQTGEAKHAYNRELEESENSLQLSRTIANKEREMVSLLAVGRAKLALGMRLESVSCCENAKEIALSLNDKEAEGKCYHALAGAYYIARDQALALQYYKYSLKVTEELEKERLAREAEMLEAIPDEEPPLDPKKK</sequence>
<comment type="caution">
    <text evidence="1">The sequence shown here is derived from an EMBL/GenBank/DDBJ whole genome shotgun (WGS) entry which is preliminary data.</text>
</comment>
<reference evidence="1 2" key="1">
    <citation type="journal article" date="2015" name="Genome Biol. Evol.">
        <title>Comparative Genomics of a Bacterivorous Green Alga Reveals Evolutionary Causalities and Consequences of Phago-Mixotrophic Mode of Nutrition.</title>
        <authorList>
            <person name="Burns J.A."/>
            <person name="Paasch A."/>
            <person name="Narechania A."/>
            <person name="Kim E."/>
        </authorList>
    </citation>
    <scope>NUCLEOTIDE SEQUENCE [LARGE SCALE GENOMIC DNA]</scope>
    <source>
        <strain evidence="1 2">PLY_AMNH</strain>
    </source>
</reference>
<gene>
    <name evidence="1" type="ORF">CYMTET_46443</name>
</gene>
<dbReference type="EMBL" id="LGRX02032543">
    <property type="protein sequence ID" value="KAK3243928.1"/>
    <property type="molecule type" value="Genomic_DNA"/>
</dbReference>
<organism evidence="1 2">
    <name type="scientific">Cymbomonas tetramitiformis</name>
    <dbReference type="NCBI Taxonomy" id="36881"/>
    <lineage>
        <taxon>Eukaryota</taxon>
        <taxon>Viridiplantae</taxon>
        <taxon>Chlorophyta</taxon>
        <taxon>Pyramimonadophyceae</taxon>
        <taxon>Pyramimonadales</taxon>
        <taxon>Pyramimonadaceae</taxon>
        <taxon>Cymbomonas</taxon>
    </lineage>
</organism>
<dbReference type="InterPro" id="IPR011990">
    <property type="entry name" value="TPR-like_helical_dom_sf"/>
</dbReference>
<evidence type="ECO:0000313" key="2">
    <source>
        <dbReference type="Proteomes" id="UP001190700"/>
    </source>
</evidence>
<keyword evidence="2" id="KW-1185">Reference proteome</keyword>
<protein>
    <submittedName>
        <fullName evidence="1">Uncharacterized protein</fullName>
    </submittedName>
</protein>
<proteinExistence type="predicted"/>
<dbReference type="SUPFAM" id="SSF48452">
    <property type="entry name" value="TPR-like"/>
    <property type="match status" value="1"/>
</dbReference>
<name>A0AAE0BW50_9CHLO</name>
<dbReference type="Gene3D" id="1.25.40.10">
    <property type="entry name" value="Tetratricopeptide repeat domain"/>
    <property type="match status" value="2"/>
</dbReference>
<dbReference type="AlphaFoldDB" id="A0AAE0BW50"/>
<evidence type="ECO:0000313" key="1">
    <source>
        <dbReference type="EMBL" id="KAK3243928.1"/>
    </source>
</evidence>
<accession>A0AAE0BW50</accession>